<keyword evidence="1" id="KW-0472">Membrane</keyword>
<dbReference type="InterPro" id="IPR058316">
    <property type="entry name" value="DUF8003"/>
</dbReference>
<feature type="domain" description="DUF8003" evidence="2">
    <location>
        <begin position="654"/>
        <end position="728"/>
    </location>
</feature>
<dbReference type="AlphaFoldDB" id="A0A452Y5L9"/>
<sequence>TPPPPPALPPPPAAPAATCAGDLGGVGDLDTRCVVPASVRLDGGGVFIGGNGSLQLLDGVSVTCQRPGCVVSANLSGDIRFGHGARVVAGWVSLAATNITLGKDAVIDTTALAGNPPDKTSGVPTGTYGDGGGHGGRGASCYVNKGQTQEDSWGGDTYAWSELKTPNSYGSKGGSTSVEKDYGGGGGGVVWLFADEIVMNGTVIADGGNGGTKGGGGSGGSIYLKAATMQGGGKISACGGNGLSGGGGGRVSIDVFSRHDDTHFFVHVFLDPPYEPLWTNVFIKNHAKVSLPLRWSRLQAQGQISLLSRATLTFGLTHYPYSEFELLAEELLMSDSTIQVFGALRMSVKMLLMWNSRMVIDGGRDSGVATSLLEGSNLIVLRESSVIHSNGNLGIHGQGVLNLSGNGDTIEAQRLILSLFYNILICRVEDIDVSGLVQGTVINFNRARNVTIQRHGSISATGLGCRGGIGRGGMLSSGLSGGGGHGGKGGDGFYSGKHSGGGAAYGSADLPCELGSGSGNVSTTSSTAGGGIIVMGSLEQSLPILSLSGSVEANGGSFTRVVTHAANGGPGGGSGGTILLFVRTLSLENSSVLSSVGGVGSNGSGGGGGGRIHFHWSDIPTGDDYVPFATVKGSILARGGIVEGRGFPGENGTVTAKDCPKGLYGTFCKECPVGTYKNITGSSNSLCSPCPAYELPHRAIYMHIRGGVAETPCPYKCVSDRYRMPHCFTALEELIYTFGGPWFFGLLLSGLLVLLALVLSIARMKFVGTDEFPGPAPTQHGSQIDHSFPFLESLNEVLETNRAEESHCHVHRMFFMGPNTFSEPWHLPHTPPEQITDIVYEDAFNKFVDEINALAAYQWWEGSICSILCILSYPLAWSWQQWRRRKKLQRLREFVRSEYDHSCLRSCRSRALYEGLKVAATPDLMLGYLDFYLGGDEKRPDLPTRLHQRFPMSLIFGGDGSYMAPFSLHSDSVVTSLISQVVPSSIWHRLVAGLNAQLRLVRHGNLKVTFLPMLKWLETHANPALDTYHVRVDLAWFQATALGYCQYGLVIHAVGGEAVAAELQVGSRIIFDQHSLNQNVDADSQLGHSRNNDAYMCKSITGGILNVDNLMMLKDRSDLFHPLSLILHNTKPVGHQDLVGLVISILLLADFSLVLLTSLQLYSYSMVDILLVLFVLPLGILAPFPAGINALFSHGPRRSAGLARVFCTCRHTFTSKTEHIHI</sequence>
<keyword evidence="4" id="KW-1185">Reference proteome</keyword>
<dbReference type="PANTHER" id="PTHR31513:SF9">
    <property type="entry name" value="TYROSINE-PROTEIN KINASE EPHRIN TYPE A_B RECEPTOR-LIKE DOMAIN-CONTAINING PROTEIN"/>
    <property type="match status" value="1"/>
</dbReference>
<dbReference type="Pfam" id="PF26010">
    <property type="entry name" value="DUF8003"/>
    <property type="match status" value="1"/>
</dbReference>
<feature type="transmembrane region" description="Helical" evidence="1">
    <location>
        <begin position="1138"/>
        <end position="1163"/>
    </location>
</feature>
<name>A0A452Y5L9_AEGTS</name>
<dbReference type="PANTHER" id="PTHR31513">
    <property type="entry name" value="EPHRIN TYPE-B RECEPTOR"/>
    <property type="match status" value="1"/>
</dbReference>
<reference evidence="3" key="4">
    <citation type="submission" date="2019-03" db="UniProtKB">
        <authorList>
            <consortium name="EnsemblPlants"/>
        </authorList>
    </citation>
    <scope>IDENTIFICATION</scope>
</reference>
<dbReference type="EnsemblPlants" id="AET1Gv20301500.4">
    <property type="protein sequence ID" value="AET1Gv20301500.4"/>
    <property type="gene ID" value="AET1Gv20301500"/>
</dbReference>
<evidence type="ECO:0000259" key="2">
    <source>
        <dbReference type="Pfam" id="PF26010"/>
    </source>
</evidence>
<dbReference type="SMART" id="SM01411">
    <property type="entry name" value="Ephrin_rec_like"/>
    <property type="match status" value="1"/>
</dbReference>
<keyword evidence="1" id="KW-1133">Transmembrane helix</keyword>
<reference evidence="4" key="2">
    <citation type="journal article" date="2017" name="Nat. Plants">
        <title>The Aegilops tauschii genome reveals multiple impacts of transposons.</title>
        <authorList>
            <person name="Zhao G."/>
            <person name="Zou C."/>
            <person name="Li K."/>
            <person name="Wang K."/>
            <person name="Li T."/>
            <person name="Gao L."/>
            <person name="Zhang X."/>
            <person name="Wang H."/>
            <person name="Yang Z."/>
            <person name="Liu X."/>
            <person name="Jiang W."/>
            <person name="Mao L."/>
            <person name="Kong X."/>
            <person name="Jiao Y."/>
            <person name="Jia J."/>
        </authorList>
    </citation>
    <scope>NUCLEOTIDE SEQUENCE [LARGE SCALE GENOMIC DNA]</scope>
    <source>
        <strain evidence="4">cv. AL8/78</strain>
    </source>
</reference>
<dbReference type="Gramene" id="AET1Gv20301500.4">
    <property type="protein sequence ID" value="AET1Gv20301500.4"/>
    <property type="gene ID" value="AET1Gv20301500"/>
</dbReference>
<evidence type="ECO:0000256" key="1">
    <source>
        <dbReference type="SAM" id="Phobius"/>
    </source>
</evidence>
<feature type="transmembrane region" description="Helical" evidence="1">
    <location>
        <begin position="1169"/>
        <end position="1192"/>
    </location>
</feature>
<reference evidence="3" key="3">
    <citation type="journal article" date="2017" name="Nature">
        <title>Genome sequence of the progenitor of the wheat D genome Aegilops tauschii.</title>
        <authorList>
            <person name="Luo M.C."/>
            <person name="Gu Y.Q."/>
            <person name="Puiu D."/>
            <person name="Wang H."/>
            <person name="Twardziok S.O."/>
            <person name="Deal K.R."/>
            <person name="Huo N."/>
            <person name="Zhu T."/>
            <person name="Wang L."/>
            <person name="Wang Y."/>
            <person name="McGuire P.E."/>
            <person name="Liu S."/>
            <person name="Long H."/>
            <person name="Ramasamy R.K."/>
            <person name="Rodriguez J.C."/>
            <person name="Van S.L."/>
            <person name="Yuan L."/>
            <person name="Wang Z."/>
            <person name="Xia Z."/>
            <person name="Xiao L."/>
            <person name="Anderson O.D."/>
            <person name="Ouyang S."/>
            <person name="Liang Y."/>
            <person name="Zimin A.V."/>
            <person name="Pertea G."/>
            <person name="Qi P."/>
            <person name="Bennetzen J.L."/>
            <person name="Dai X."/>
            <person name="Dawson M.W."/>
            <person name="Muller H.G."/>
            <person name="Kugler K."/>
            <person name="Rivarola-Duarte L."/>
            <person name="Spannagl M."/>
            <person name="Mayer K.F.X."/>
            <person name="Lu F.H."/>
            <person name="Bevan M.W."/>
            <person name="Leroy P."/>
            <person name="Li P."/>
            <person name="You F.M."/>
            <person name="Sun Q."/>
            <person name="Liu Z."/>
            <person name="Lyons E."/>
            <person name="Wicker T."/>
            <person name="Salzberg S.L."/>
            <person name="Devos K.M."/>
            <person name="Dvorak J."/>
        </authorList>
    </citation>
    <scope>NUCLEOTIDE SEQUENCE [LARGE SCALE GENOMIC DNA]</scope>
    <source>
        <strain evidence="3">cv. AL8/78</strain>
    </source>
</reference>
<reference evidence="4" key="1">
    <citation type="journal article" date="2014" name="Science">
        <title>Ancient hybridizations among the ancestral genomes of bread wheat.</title>
        <authorList>
            <consortium name="International Wheat Genome Sequencing Consortium,"/>
            <person name="Marcussen T."/>
            <person name="Sandve S.R."/>
            <person name="Heier L."/>
            <person name="Spannagl M."/>
            <person name="Pfeifer M."/>
            <person name="Jakobsen K.S."/>
            <person name="Wulff B.B."/>
            <person name="Steuernagel B."/>
            <person name="Mayer K.F."/>
            <person name="Olsen O.A."/>
        </authorList>
    </citation>
    <scope>NUCLEOTIDE SEQUENCE [LARGE SCALE GENOMIC DNA]</scope>
    <source>
        <strain evidence="4">cv. AL8/78</strain>
    </source>
</reference>
<reference evidence="3" key="5">
    <citation type="journal article" date="2021" name="G3 (Bethesda)">
        <title>Aegilops tauschii genome assembly Aet v5.0 features greater sequence contiguity and improved annotation.</title>
        <authorList>
            <person name="Wang L."/>
            <person name="Zhu T."/>
            <person name="Rodriguez J.C."/>
            <person name="Deal K.R."/>
            <person name="Dubcovsky J."/>
            <person name="McGuire P.E."/>
            <person name="Lux T."/>
            <person name="Spannagl M."/>
            <person name="Mayer K.F.X."/>
            <person name="Baldrich P."/>
            <person name="Meyers B.C."/>
            <person name="Huo N."/>
            <person name="Gu Y.Q."/>
            <person name="Zhou H."/>
            <person name="Devos K.M."/>
            <person name="Bennetzen J.L."/>
            <person name="Unver T."/>
            <person name="Budak H."/>
            <person name="Gulick P.J."/>
            <person name="Galiba G."/>
            <person name="Kalapos B."/>
            <person name="Nelson D.R."/>
            <person name="Li P."/>
            <person name="You F.M."/>
            <person name="Luo M.C."/>
            <person name="Dvorak J."/>
        </authorList>
    </citation>
    <scope>NUCLEOTIDE SEQUENCE [LARGE SCALE GENOMIC DNA]</scope>
    <source>
        <strain evidence="3">cv. AL8/78</strain>
    </source>
</reference>
<feature type="transmembrane region" description="Helical" evidence="1">
    <location>
        <begin position="742"/>
        <end position="762"/>
    </location>
</feature>
<dbReference type="Proteomes" id="UP000015105">
    <property type="component" value="Chromosome 1D"/>
</dbReference>
<proteinExistence type="predicted"/>
<organism evidence="3 4">
    <name type="scientific">Aegilops tauschii subsp. strangulata</name>
    <name type="common">Goatgrass</name>
    <dbReference type="NCBI Taxonomy" id="200361"/>
    <lineage>
        <taxon>Eukaryota</taxon>
        <taxon>Viridiplantae</taxon>
        <taxon>Streptophyta</taxon>
        <taxon>Embryophyta</taxon>
        <taxon>Tracheophyta</taxon>
        <taxon>Spermatophyta</taxon>
        <taxon>Magnoliopsida</taxon>
        <taxon>Liliopsida</taxon>
        <taxon>Poales</taxon>
        <taxon>Poaceae</taxon>
        <taxon>BOP clade</taxon>
        <taxon>Pooideae</taxon>
        <taxon>Triticodae</taxon>
        <taxon>Triticeae</taxon>
        <taxon>Triticinae</taxon>
        <taxon>Aegilops</taxon>
    </lineage>
</organism>
<protein>
    <recommendedName>
        <fullName evidence="2">DUF8003 domain-containing protein</fullName>
    </recommendedName>
</protein>
<accession>A0A452Y5L9</accession>
<evidence type="ECO:0000313" key="3">
    <source>
        <dbReference type="EnsemblPlants" id="AET1Gv20301500.4"/>
    </source>
</evidence>
<evidence type="ECO:0000313" key="4">
    <source>
        <dbReference type="Proteomes" id="UP000015105"/>
    </source>
</evidence>
<keyword evidence="1" id="KW-0812">Transmembrane</keyword>